<feature type="compositionally biased region" description="Low complexity" evidence="1">
    <location>
        <begin position="180"/>
        <end position="197"/>
    </location>
</feature>
<feature type="region of interest" description="Disordered" evidence="1">
    <location>
        <begin position="154"/>
        <end position="203"/>
    </location>
</feature>
<accession>A0A9W7CRU0</accession>
<gene>
    <name evidence="2" type="ORF">Pfra01_000976100</name>
</gene>
<dbReference type="AlphaFoldDB" id="A0A9W7CRU0"/>
<comment type="caution">
    <text evidence="2">The sequence shown here is derived from an EMBL/GenBank/DDBJ whole genome shotgun (WGS) entry which is preliminary data.</text>
</comment>
<evidence type="ECO:0000256" key="1">
    <source>
        <dbReference type="SAM" id="MobiDB-lite"/>
    </source>
</evidence>
<name>A0A9W7CRU0_9STRA</name>
<dbReference type="Proteomes" id="UP001165121">
    <property type="component" value="Unassembled WGS sequence"/>
</dbReference>
<proteinExistence type="predicted"/>
<sequence>MWRTRLFKGYINQVQKLTAVISSGGADRALRFANQTIDNQRRVIQQKNVLWHNGRTSVTEPALALAAATGIDGPDFFTGWPSTLGCIVSSIHAGLSYPRFSPGEVRVITLRVGGPVAPNSATVSLPLSSTAPTTNSSAAGLALTAADLKARASAGLASNSARKPVSKSTAGSSRQAPRNPAASTSSPSAIASTPSTPGFTRSHRASALNARAIKSLKLQALGASDAEILERSSRVGSAARATSTASPLVVDSPSPAATSPTQMPVVTPANQPSSSSDASAAEEEMTQRSRGLSKKSIVESDESSDSVAEELEEKPAALLAPSPITPALSAGQKRPSSPLAPALS</sequence>
<feature type="compositionally biased region" description="Acidic residues" evidence="1">
    <location>
        <begin position="299"/>
        <end position="312"/>
    </location>
</feature>
<evidence type="ECO:0000313" key="2">
    <source>
        <dbReference type="EMBL" id="GMF36110.1"/>
    </source>
</evidence>
<evidence type="ECO:0000313" key="3">
    <source>
        <dbReference type="Proteomes" id="UP001165121"/>
    </source>
</evidence>
<protein>
    <submittedName>
        <fullName evidence="2">Unnamed protein product</fullName>
    </submittedName>
</protein>
<feature type="region of interest" description="Disordered" evidence="1">
    <location>
        <begin position="233"/>
        <end position="344"/>
    </location>
</feature>
<organism evidence="2 3">
    <name type="scientific">Phytophthora fragariaefolia</name>
    <dbReference type="NCBI Taxonomy" id="1490495"/>
    <lineage>
        <taxon>Eukaryota</taxon>
        <taxon>Sar</taxon>
        <taxon>Stramenopiles</taxon>
        <taxon>Oomycota</taxon>
        <taxon>Peronosporomycetes</taxon>
        <taxon>Peronosporales</taxon>
        <taxon>Peronosporaceae</taxon>
        <taxon>Phytophthora</taxon>
    </lineage>
</organism>
<dbReference type="EMBL" id="BSXT01000911">
    <property type="protein sequence ID" value="GMF36110.1"/>
    <property type="molecule type" value="Genomic_DNA"/>
</dbReference>
<feature type="compositionally biased region" description="Polar residues" evidence="1">
    <location>
        <begin position="156"/>
        <end position="176"/>
    </location>
</feature>
<keyword evidence="3" id="KW-1185">Reference proteome</keyword>
<feature type="compositionally biased region" description="Polar residues" evidence="1">
    <location>
        <begin position="255"/>
        <end position="272"/>
    </location>
</feature>
<reference evidence="2" key="1">
    <citation type="submission" date="2023-04" db="EMBL/GenBank/DDBJ databases">
        <title>Phytophthora fragariaefolia NBRC 109709.</title>
        <authorList>
            <person name="Ichikawa N."/>
            <person name="Sato H."/>
            <person name="Tonouchi N."/>
        </authorList>
    </citation>
    <scope>NUCLEOTIDE SEQUENCE</scope>
    <source>
        <strain evidence="2">NBRC 109709</strain>
    </source>
</reference>